<dbReference type="AlphaFoldDB" id="A0A367LSV2"/>
<protein>
    <submittedName>
        <fullName evidence="1">Enoyl-CoA hydratase</fullName>
        <ecNumber evidence="1">4.2.1.17</ecNumber>
    </submittedName>
</protein>
<dbReference type="Proteomes" id="UP000253594">
    <property type="component" value="Unassembled WGS sequence"/>
</dbReference>
<dbReference type="SUPFAM" id="SSF52096">
    <property type="entry name" value="ClpP/crotonase"/>
    <property type="match status" value="1"/>
</dbReference>
<feature type="non-terminal residue" evidence="1">
    <location>
        <position position="1"/>
    </location>
</feature>
<sequence length="70" mass="7568">DLVAALGEYEADDQLRCALLFAHGEHFTAGLDLTNVGETFRQGWKLPEGAVDPWGTFGGRRPSKPLVVAV</sequence>
<comment type="caution">
    <text evidence="1">The sequence shown here is derived from an EMBL/GenBank/DDBJ whole genome shotgun (WGS) entry which is preliminary data.</text>
</comment>
<gene>
    <name evidence="1" type="ORF">DT376_46210</name>
</gene>
<evidence type="ECO:0000313" key="2">
    <source>
        <dbReference type="Proteomes" id="UP000253594"/>
    </source>
</evidence>
<dbReference type="Gene3D" id="3.90.226.10">
    <property type="entry name" value="2-enoyl-CoA Hydratase, Chain A, domain 1"/>
    <property type="match status" value="1"/>
</dbReference>
<proteinExistence type="predicted"/>
<dbReference type="EMBL" id="QORE01004367">
    <property type="protein sequence ID" value="RCI62255.1"/>
    <property type="molecule type" value="Genomic_DNA"/>
</dbReference>
<dbReference type="InterPro" id="IPR029045">
    <property type="entry name" value="ClpP/crotonase-like_dom_sf"/>
</dbReference>
<feature type="non-terminal residue" evidence="1">
    <location>
        <position position="70"/>
    </location>
</feature>
<reference evidence="1 2" key="1">
    <citation type="submission" date="2018-07" db="EMBL/GenBank/DDBJ databases">
        <title>Mechanisms of high-level aminoglycoside resistance among Gram-negative pathogens in Brazil.</title>
        <authorList>
            <person name="Ballaben A.S."/>
            <person name="Darini A.L.C."/>
            <person name="Doi Y."/>
        </authorList>
    </citation>
    <scope>NUCLEOTIDE SEQUENCE [LARGE SCALE GENOMIC DNA]</scope>
    <source>
        <strain evidence="1 2">B2-305</strain>
    </source>
</reference>
<organism evidence="1 2">
    <name type="scientific">Pseudomonas aeruginosa</name>
    <dbReference type="NCBI Taxonomy" id="287"/>
    <lineage>
        <taxon>Bacteria</taxon>
        <taxon>Pseudomonadati</taxon>
        <taxon>Pseudomonadota</taxon>
        <taxon>Gammaproteobacteria</taxon>
        <taxon>Pseudomonadales</taxon>
        <taxon>Pseudomonadaceae</taxon>
        <taxon>Pseudomonas</taxon>
    </lineage>
</organism>
<keyword evidence="1" id="KW-0456">Lyase</keyword>
<dbReference type="GO" id="GO:0004300">
    <property type="term" value="F:enoyl-CoA hydratase activity"/>
    <property type="evidence" value="ECO:0007669"/>
    <property type="project" value="UniProtKB-EC"/>
</dbReference>
<evidence type="ECO:0000313" key="1">
    <source>
        <dbReference type="EMBL" id="RCI62255.1"/>
    </source>
</evidence>
<name>A0A367LSV2_PSEAI</name>
<accession>A0A367LSV2</accession>
<dbReference type="EC" id="4.2.1.17" evidence="1"/>